<dbReference type="NCBIfam" id="NF001140">
    <property type="entry name" value="PRK00147.1"/>
    <property type="match status" value="1"/>
</dbReference>
<organism evidence="6 7">
    <name type="scientific">Candidatus Abawacabacteria bacterium RBG_16_42_10</name>
    <dbReference type="NCBI Taxonomy" id="1817814"/>
    <lineage>
        <taxon>Bacteria</taxon>
        <taxon>Candidatus Abawacaibacteriota</taxon>
    </lineage>
</organism>
<dbReference type="InterPro" id="IPR036100">
    <property type="entry name" value="QueA_sf"/>
</dbReference>
<evidence type="ECO:0000256" key="1">
    <source>
        <dbReference type="ARBA" id="ARBA00022490"/>
    </source>
</evidence>
<dbReference type="EMBL" id="MEWR01000027">
    <property type="protein sequence ID" value="OGC81413.1"/>
    <property type="molecule type" value="Genomic_DNA"/>
</dbReference>
<evidence type="ECO:0000256" key="4">
    <source>
        <dbReference type="ARBA" id="ARBA00022785"/>
    </source>
</evidence>
<comment type="subunit">
    <text evidence="5">Monomer.</text>
</comment>
<comment type="caution">
    <text evidence="6">The sequence shown here is derived from an EMBL/GenBank/DDBJ whole genome shotgun (WGS) entry which is preliminary data.</text>
</comment>
<evidence type="ECO:0000256" key="3">
    <source>
        <dbReference type="ARBA" id="ARBA00022691"/>
    </source>
</evidence>
<gene>
    <name evidence="5" type="primary">queA</name>
    <name evidence="6" type="ORF">A2V81_04120</name>
</gene>
<keyword evidence="2 5" id="KW-0808">Transferase</keyword>
<dbReference type="InterPro" id="IPR003699">
    <property type="entry name" value="QueA"/>
</dbReference>
<dbReference type="Pfam" id="PF02547">
    <property type="entry name" value="Queuosine_synth"/>
    <property type="match status" value="1"/>
</dbReference>
<dbReference type="STRING" id="1817814.A2V81_04120"/>
<keyword evidence="6" id="KW-0413">Isomerase</keyword>
<comment type="catalytic activity">
    <reaction evidence="5">
        <text>7-aminomethyl-7-carbaguanosine(34) in tRNA + S-adenosyl-L-methionine = epoxyqueuosine(34) in tRNA + adenine + L-methionine + 2 H(+)</text>
        <dbReference type="Rhea" id="RHEA:32155"/>
        <dbReference type="Rhea" id="RHEA-COMP:10342"/>
        <dbReference type="Rhea" id="RHEA-COMP:18582"/>
        <dbReference type="ChEBI" id="CHEBI:15378"/>
        <dbReference type="ChEBI" id="CHEBI:16708"/>
        <dbReference type="ChEBI" id="CHEBI:57844"/>
        <dbReference type="ChEBI" id="CHEBI:59789"/>
        <dbReference type="ChEBI" id="CHEBI:82833"/>
        <dbReference type="ChEBI" id="CHEBI:194443"/>
        <dbReference type="EC" id="2.4.99.17"/>
    </reaction>
</comment>
<keyword evidence="4 5" id="KW-0671">Queuosine biosynthesis</keyword>
<dbReference type="PANTHER" id="PTHR30307">
    <property type="entry name" value="S-ADENOSYLMETHIONINE:TRNA RIBOSYLTRANSFERASE-ISOMERASE"/>
    <property type="match status" value="1"/>
</dbReference>
<comment type="pathway">
    <text evidence="5">tRNA modification; tRNA-queuosine biosynthesis.</text>
</comment>
<dbReference type="PANTHER" id="PTHR30307:SF0">
    <property type="entry name" value="S-ADENOSYLMETHIONINE:TRNA RIBOSYLTRANSFERASE-ISOMERASE"/>
    <property type="match status" value="1"/>
</dbReference>
<evidence type="ECO:0000313" key="7">
    <source>
        <dbReference type="Proteomes" id="UP000177614"/>
    </source>
</evidence>
<comment type="similarity">
    <text evidence="5">Belongs to the QueA family.</text>
</comment>
<evidence type="ECO:0000256" key="5">
    <source>
        <dbReference type="HAMAP-Rule" id="MF_00113"/>
    </source>
</evidence>
<accession>A0A1F4XJZ0</accession>
<proteinExistence type="inferred from homology"/>
<dbReference type="GO" id="GO:0008616">
    <property type="term" value="P:tRNA queuosine(34) biosynthetic process"/>
    <property type="evidence" value="ECO:0007669"/>
    <property type="project" value="UniProtKB-UniRule"/>
</dbReference>
<dbReference type="AlphaFoldDB" id="A0A1F4XJZ0"/>
<dbReference type="EC" id="2.4.99.17" evidence="5"/>
<dbReference type="HAMAP" id="MF_00113">
    <property type="entry name" value="QueA"/>
    <property type="match status" value="1"/>
</dbReference>
<dbReference type="GO" id="GO:0051075">
    <property type="term" value="F:S-adenosylmethionine:tRNA ribosyltransferase-isomerase activity"/>
    <property type="evidence" value="ECO:0007669"/>
    <property type="project" value="UniProtKB-EC"/>
</dbReference>
<evidence type="ECO:0000313" key="6">
    <source>
        <dbReference type="EMBL" id="OGC81413.1"/>
    </source>
</evidence>
<comment type="subcellular location">
    <subcellularLocation>
        <location evidence="5">Cytoplasm</location>
    </subcellularLocation>
</comment>
<keyword evidence="3 5" id="KW-0949">S-adenosyl-L-methionine</keyword>
<evidence type="ECO:0000256" key="2">
    <source>
        <dbReference type="ARBA" id="ARBA00022679"/>
    </source>
</evidence>
<dbReference type="Gene3D" id="2.40.10.240">
    <property type="entry name" value="QueA-like"/>
    <property type="match status" value="1"/>
</dbReference>
<name>A0A1F4XJZ0_9BACT</name>
<reference evidence="6 7" key="1">
    <citation type="journal article" date="2016" name="Nat. Commun.">
        <title>Thousands of microbial genomes shed light on interconnected biogeochemical processes in an aquifer system.</title>
        <authorList>
            <person name="Anantharaman K."/>
            <person name="Brown C.T."/>
            <person name="Hug L.A."/>
            <person name="Sharon I."/>
            <person name="Castelle C.J."/>
            <person name="Probst A.J."/>
            <person name="Thomas B.C."/>
            <person name="Singh A."/>
            <person name="Wilkins M.J."/>
            <person name="Karaoz U."/>
            <person name="Brodie E.L."/>
            <person name="Williams K.H."/>
            <person name="Hubbard S.S."/>
            <person name="Banfield J.F."/>
        </authorList>
    </citation>
    <scope>NUCLEOTIDE SEQUENCE [LARGE SCALE GENOMIC DNA]</scope>
</reference>
<sequence>MGKDSQEISPSYKLDSYDFNVPEELIAKEPIEPRDHARLLMYNRADQSITHHYFYELPELLPKNLALVLNNSKVFLARTMARKKESTSTSNIEVLFVRDLGNHRWETLMRPGKRMREGQHVIFADGSEAKLISKGDAVCVLEWNNTKPQEFFEKYGQLPLPPYLAGSHAKKSDYQTVYANSIGSSAAPTAGLHFTDVLLRKLAKSHPLHYVTLHVGLGTFKPVQTEDIREHTMHEEYVELSGEVARALNEGGDEDGGKMKICAVGTTSLRTLETAFKNNNFHELHGVTDLYLYPGKKLQAVDMLITNFHTPKSSLFILVASIVGLDEAKRIYQEAIDKKYRFFSFGDAMLIV</sequence>
<protein>
    <recommendedName>
        <fullName evidence="5">S-adenosylmethionine:tRNA ribosyltransferase-isomerase</fullName>
        <ecNumber evidence="5">2.4.99.17</ecNumber>
    </recommendedName>
    <alternativeName>
        <fullName evidence="5">Queuosine biosynthesis protein QueA</fullName>
    </alternativeName>
</protein>
<dbReference type="GO" id="GO:0005737">
    <property type="term" value="C:cytoplasm"/>
    <property type="evidence" value="ECO:0007669"/>
    <property type="project" value="UniProtKB-SubCell"/>
</dbReference>
<dbReference type="UniPathway" id="UPA00392"/>
<dbReference type="InterPro" id="IPR042118">
    <property type="entry name" value="QueA_dom1"/>
</dbReference>
<keyword evidence="1 5" id="KW-0963">Cytoplasm</keyword>
<comment type="function">
    <text evidence="5">Transfers and isomerizes the ribose moiety from AdoMet to the 7-aminomethyl group of 7-deazaguanine (preQ1-tRNA) to give epoxyqueuosine (oQ-tRNA).</text>
</comment>
<dbReference type="SUPFAM" id="SSF111337">
    <property type="entry name" value="QueA-like"/>
    <property type="match status" value="1"/>
</dbReference>
<dbReference type="NCBIfam" id="TIGR00113">
    <property type="entry name" value="queA"/>
    <property type="match status" value="1"/>
</dbReference>
<dbReference type="Gene3D" id="3.40.1780.10">
    <property type="entry name" value="QueA-like"/>
    <property type="match status" value="1"/>
</dbReference>
<dbReference type="InterPro" id="IPR042119">
    <property type="entry name" value="QueA_dom2"/>
</dbReference>
<dbReference type="Proteomes" id="UP000177614">
    <property type="component" value="Unassembled WGS sequence"/>
</dbReference>